<dbReference type="InterPro" id="IPR034039">
    <property type="entry name" value="ZnMP_hatching_enz"/>
</dbReference>
<evidence type="ECO:0000256" key="1">
    <source>
        <dbReference type="ARBA" id="ARBA00022670"/>
    </source>
</evidence>
<keyword evidence="13" id="KW-1185">Reference proteome</keyword>
<dbReference type="InterPro" id="IPR001506">
    <property type="entry name" value="Peptidase_M12A"/>
</dbReference>
<dbReference type="PANTHER" id="PTHR10127:SF839">
    <property type="entry name" value="HATCHING ENZYME 1.2-RELATED"/>
    <property type="match status" value="1"/>
</dbReference>
<dbReference type="CDD" id="cd04283">
    <property type="entry name" value="ZnMc_hatching_enzyme"/>
    <property type="match status" value="1"/>
</dbReference>
<dbReference type="GO" id="GO:0006508">
    <property type="term" value="P:proteolysis"/>
    <property type="evidence" value="ECO:0007669"/>
    <property type="project" value="UniProtKB-KW"/>
</dbReference>
<dbReference type="Gene3D" id="3.40.390.10">
    <property type="entry name" value="Collagenase (Catalytic Domain)"/>
    <property type="match status" value="1"/>
</dbReference>
<evidence type="ECO:0000256" key="9">
    <source>
        <dbReference type="PROSITE-ProRule" id="PRU01211"/>
    </source>
</evidence>
<feature type="binding site" evidence="9">
    <location>
        <position position="180"/>
    </location>
    <ligand>
        <name>Zn(2+)</name>
        <dbReference type="ChEBI" id="CHEBI:29105"/>
        <note>catalytic</note>
    </ligand>
</feature>
<feature type="binding site" evidence="9">
    <location>
        <position position="184"/>
    </location>
    <ligand>
        <name>Zn(2+)</name>
        <dbReference type="ChEBI" id="CHEBI:29105"/>
        <note>catalytic</note>
    </ligand>
</feature>
<accession>A0A3P8ZC43</accession>
<dbReference type="EC" id="3.4.24.-" evidence="10"/>
<dbReference type="PANTHER" id="PTHR10127">
    <property type="entry name" value="DISCOIDIN, CUB, EGF, LAMININ , AND ZINC METALLOPROTEASE DOMAIN CONTAINING"/>
    <property type="match status" value="1"/>
</dbReference>
<dbReference type="Bgee" id="ENSELUG00000028322">
    <property type="expression patterns" value="Expressed in embryo and 1 other cell type or tissue"/>
</dbReference>
<keyword evidence="6 9" id="KW-0482">Metalloprotease</keyword>
<keyword evidence="2 9" id="KW-0479">Metal-binding</keyword>
<evidence type="ECO:0000256" key="2">
    <source>
        <dbReference type="ARBA" id="ARBA00022723"/>
    </source>
</evidence>
<reference evidence="13" key="1">
    <citation type="journal article" date="2014" name="PLoS ONE">
        <title>The genome and linkage map of the northern pike (Esox lucius): conserved synteny revealed between the salmonid sister group and the Neoteleostei.</title>
        <authorList>
            <person name="Rondeau E.B."/>
            <person name="Minkley D.R."/>
            <person name="Leong J.S."/>
            <person name="Messmer A.M."/>
            <person name="Jantzen J.R."/>
            <person name="von Schalburg K.R."/>
            <person name="Lemon C."/>
            <person name="Bird N.H."/>
            <person name="Koop B.F."/>
        </authorList>
    </citation>
    <scope>NUCLEOTIDE SEQUENCE</scope>
</reference>
<evidence type="ECO:0000256" key="4">
    <source>
        <dbReference type="ARBA" id="ARBA00022801"/>
    </source>
</evidence>
<evidence type="ECO:0000256" key="10">
    <source>
        <dbReference type="RuleBase" id="RU361183"/>
    </source>
</evidence>
<protein>
    <recommendedName>
        <fullName evidence="10">Metalloendopeptidase</fullName>
        <ecNumber evidence="10">3.4.24.-</ecNumber>
    </recommendedName>
</protein>
<evidence type="ECO:0000256" key="3">
    <source>
        <dbReference type="ARBA" id="ARBA00022729"/>
    </source>
</evidence>
<dbReference type="InterPro" id="IPR006026">
    <property type="entry name" value="Peptidase_Metallo"/>
</dbReference>
<comment type="cofactor">
    <cofactor evidence="9 10">
        <name>Zn(2+)</name>
        <dbReference type="ChEBI" id="CHEBI:29105"/>
    </cofactor>
    <text evidence="9 10">Binds 1 zinc ion per subunit.</text>
</comment>
<proteinExistence type="predicted"/>
<dbReference type="GeneTree" id="ENSGT00940000154856"/>
<dbReference type="InterPro" id="IPR024079">
    <property type="entry name" value="MetalloPept_cat_dom_sf"/>
</dbReference>
<dbReference type="SUPFAM" id="SSF55486">
    <property type="entry name" value="Metalloproteases ('zincins'), catalytic domain"/>
    <property type="match status" value="1"/>
</dbReference>
<dbReference type="FunFam" id="3.40.390.10:FF:000040">
    <property type="entry name" value="Metalloendopeptidase"/>
    <property type="match status" value="1"/>
</dbReference>
<evidence type="ECO:0000256" key="8">
    <source>
        <dbReference type="ARBA" id="ARBA00023157"/>
    </source>
</evidence>
<keyword evidence="7" id="KW-0865">Zymogen</keyword>
<organism evidence="12 13">
    <name type="scientific">Esox lucius</name>
    <name type="common">Northern pike</name>
    <dbReference type="NCBI Taxonomy" id="8010"/>
    <lineage>
        <taxon>Eukaryota</taxon>
        <taxon>Metazoa</taxon>
        <taxon>Chordata</taxon>
        <taxon>Craniata</taxon>
        <taxon>Vertebrata</taxon>
        <taxon>Euteleostomi</taxon>
        <taxon>Actinopterygii</taxon>
        <taxon>Neopterygii</taxon>
        <taxon>Teleostei</taxon>
        <taxon>Protacanthopterygii</taxon>
        <taxon>Esociformes</taxon>
        <taxon>Esocidae</taxon>
        <taxon>Esox</taxon>
    </lineage>
</organism>
<evidence type="ECO:0000256" key="7">
    <source>
        <dbReference type="ARBA" id="ARBA00023145"/>
    </source>
</evidence>
<dbReference type="Pfam" id="PF01400">
    <property type="entry name" value="Astacin"/>
    <property type="match status" value="1"/>
</dbReference>
<keyword evidence="5 9" id="KW-0862">Zinc</keyword>
<dbReference type="Ensembl" id="ENSELUT00000037646.3">
    <property type="protein sequence ID" value="ENSELUP00000025857.3"/>
    <property type="gene ID" value="ENSELUG00000028322.2"/>
</dbReference>
<feature type="active site" evidence="9">
    <location>
        <position position="181"/>
    </location>
</feature>
<keyword evidence="4 9" id="KW-0378">Hydrolase</keyword>
<evidence type="ECO:0000313" key="12">
    <source>
        <dbReference type="Ensembl" id="ENSELUP00000025857.3"/>
    </source>
</evidence>
<reference evidence="12" key="3">
    <citation type="submission" date="2025-08" db="UniProtKB">
        <authorList>
            <consortium name="Ensembl"/>
        </authorList>
    </citation>
    <scope>IDENTIFICATION</scope>
</reference>
<feature type="domain" description="Peptidase M12A" evidence="11">
    <location>
        <begin position="82"/>
        <end position="279"/>
    </location>
</feature>
<comment type="caution">
    <text evidence="9">Lacks conserved residue(s) required for the propagation of feature annotation.</text>
</comment>
<dbReference type="GO" id="GO:0008270">
    <property type="term" value="F:zinc ion binding"/>
    <property type="evidence" value="ECO:0007669"/>
    <property type="project" value="UniProtKB-UniRule"/>
</dbReference>
<sequence length="279" mass="31253">MYCRTLSSVLKSIILYSLYCVLMEQIPSVSLLLLLLGLSQASPVMKQVDGPEISMTKTILTINNGSRQFLLEGDIVTPTTRNAMICYSSGCFWRKGSNGKVEVPYIVSSEFSSNERHTIETAVKNINSKTCIRFVPRQNQADYLSYEPRDGCWSSLGRQGNQQVVSLQSDGCVAFGIVQHESLHALGFQHEQTRSDRDDYVVINWSNIDPDNSFNFDKTHTNNLNTPYDYGSVMHYDNTAFSINGQDTITPIPDPNVPIGQRVGLSSTDILKINRLYNC</sequence>
<feature type="binding site" evidence="9">
    <location>
        <position position="190"/>
    </location>
    <ligand>
        <name>Zn(2+)</name>
        <dbReference type="ChEBI" id="CHEBI:29105"/>
        <note>catalytic</note>
    </ligand>
</feature>
<dbReference type="Proteomes" id="UP000265140">
    <property type="component" value="Chromosome 2"/>
</dbReference>
<evidence type="ECO:0000256" key="6">
    <source>
        <dbReference type="ARBA" id="ARBA00023049"/>
    </source>
</evidence>
<dbReference type="PRINTS" id="PR00480">
    <property type="entry name" value="ASTACIN"/>
</dbReference>
<dbReference type="AlphaFoldDB" id="A0A3P8ZC43"/>
<reference evidence="12" key="2">
    <citation type="submission" date="2020-02" db="EMBL/GenBank/DDBJ databases">
        <title>Esox lucius (northern pike) genome, fEsoLuc1, primary haplotype.</title>
        <authorList>
            <person name="Myers G."/>
            <person name="Karagic N."/>
            <person name="Meyer A."/>
            <person name="Pippel M."/>
            <person name="Reichard M."/>
            <person name="Winkler S."/>
            <person name="Tracey A."/>
            <person name="Sims Y."/>
            <person name="Howe K."/>
            <person name="Rhie A."/>
            <person name="Formenti G."/>
            <person name="Durbin R."/>
            <person name="Fedrigo O."/>
            <person name="Jarvis E.D."/>
        </authorList>
    </citation>
    <scope>NUCLEOTIDE SEQUENCE [LARGE SCALE GENOMIC DNA]</scope>
</reference>
<dbReference type="PROSITE" id="PS51864">
    <property type="entry name" value="ASTACIN"/>
    <property type="match status" value="1"/>
</dbReference>
<reference evidence="12" key="4">
    <citation type="submission" date="2025-09" db="UniProtKB">
        <authorList>
            <consortium name="Ensembl"/>
        </authorList>
    </citation>
    <scope>IDENTIFICATION</scope>
</reference>
<keyword evidence="1 9" id="KW-0645">Protease</keyword>
<dbReference type="FunCoup" id="A0A3P8ZC43">
    <property type="interactions" value="186"/>
</dbReference>
<dbReference type="OMA" id="YHNRTCI"/>
<dbReference type="InParanoid" id="A0A3P8ZC43"/>
<evidence type="ECO:0000256" key="5">
    <source>
        <dbReference type="ARBA" id="ARBA00022833"/>
    </source>
</evidence>
<keyword evidence="3" id="KW-0732">Signal</keyword>
<evidence type="ECO:0000313" key="13">
    <source>
        <dbReference type="Proteomes" id="UP000265140"/>
    </source>
</evidence>
<keyword evidence="8" id="KW-1015">Disulfide bond</keyword>
<dbReference type="SMART" id="SM00235">
    <property type="entry name" value="ZnMc"/>
    <property type="match status" value="1"/>
</dbReference>
<dbReference type="GO" id="GO:0004222">
    <property type="term" value="F:metalloendopeptidase activity"/>
    <property type="evidence" value="ECO:0007669"/>
    <property type="project" value="UniProtKB-UniRule"/>
</dbReference>
<name>A0A3P8ZC43_ESOLU</name>
<evidence type="ECO:0000259" key="11">
    <source>
        <dbReference type="PROSITE" id="PS51864"/>
    </source>
</evidence>